<feature type="transmembrane region" description="Helical" evidence="1">
    <location>
        <begin position="87"/>
        <end position="111"/>
    </location>
</feature>
<dbReference type="RefSeq" id="WP_093364725.1">
    <property type="nucleotide sequence ID" value="NZ_FOZZ01000004.1"/>
</dbReference>
<organism evidence="2 3">
    <name type="scientific">Sphingobacterium wenxiniae</name>
    <dbReference type="NCBI Taxonomy" id="683125"/>
    <lineage>
        <taxon>Bacteria</taxon>
        <taxon>Pseudomonadati</taxon>
        <taxon>Bacteroidota</taxon>
        <taxon>Sphingobacteriia</taxon>
        <taxon>Sphingobacteriales</taxon>
        <taxon>Sphingobacteriaceae</taxon>
        <taxon>Sphingobacterium</taxon>
    </lineage>
</organism>
<keyword evidence="1" id="KW-0812">Transmembrane</keyword>
<keyword evidence="1" id="KW-1133">Transmembrane helix</keyword>
<keyword evidence="1" id="KW-0472">Membrane</keyword>
<dbReference type="STRING" id="683125.SAMN05660206_10490"/>
<proteinExistence type="predicted"/>
<evidence type="ECO:0000313" key="2">
    <source>
        <dbReference type="EMBL" id="SFS71433.1"/>
    </source>
</evidence>
<dbReference type="Proteomes" id="UP000198785">
    <property type="component" value="Unassembled WGS sequence"/>
</dbReference>
<dbReference type="AlphaFoldDB" id="A0A1I6S386"/>
<sequence>MFLSIQKIEQTVHHIDSLQNPQNPHNAMVLGIYRNKVNSIVYSVYTKKTYGEYWDTVDNKKIPKRLWTPEMKAYYEQKAKEAPKPPYIYKITVVGWLFVLSAIALFGYLIYDSVKPPLPKSETYVAMEQVPSEGDTYFGRYEIYKEKGTPIGMEGNFGWFKVLKVEGDVYHLATSIEMSKSHKPKEQLNNIDFNTETLPPVKLTEQTGYNIRFKSDDGLTEIYITDKK</sequence>
<evidence type="ECO:0000256" key="1">
    <source>
        <dbReference type="SAM" id="Phobius"/>
    </source>
</evidence>
<name>A0A1I6S386_9SPHI</name>
<accession>A0A1I6S386</accession>
<evidence type="ECO:0000313" key="3">
    <source>
        <dbReference type="Proteomes" id="UP000198785"/>
    </source>
</evidence>
<dbReference type="OrthoDB" id="1377971at2"/>
<reference evidence="2 3" key="1">
    <citation type="submission" date="2016-10" db="EMBL/GenBank/DDBJ databases">
        <authorList>
            <person name="de Groot N.N."/>
        </authorList>
    </citation>
    <scope>NUCLEOTIDE SEQUENCE [LARGE SCALE GENOMIC DNA]</scope>
    <source>
        <strain evidence="2 3">DSM 22789</strain>
    </source>
</reference>
<keyword evidence="3" id="KW-1185">Reference proteome</keyword>
<protein>
    <submittedName>
        <fullName evidence="2">Uncharacterized protein</fullName>
    </submittedName>
</protein>
<dbReference type="EMBL" id="FOZZ01000004">
    <property type="protein sequence ID" value="SFS71433.1"/>
    <property type="molecule type" value="Genomic_DNA"/>
</dbReference>
<gene>
    <name evidence="2" type="ORF">SAMN05660206_10490</name>
</gene>